<accession>A0ABV7I630</accession>
<evidence type="ECO:0000259" key="2">
    <source>
        <dbReference type="Pfam" id="PF18557"/>
    </source>
</evidence>
<protein>
    <submittedName>
        <fullName evidence="3">NepR family anti-sigma factor</fullName>
    </submittedName>
</protein>
<feature type="region of interest" description="Disordered" evidence="1">
    <location>
        <begin position="1"/>
        <end position="21"/>
    </location>
</feature>
<name>A0ABV7I630_9HYPH</name>
<feature type="domain" description="Anti-sigma factor NepR" evidence="2">
    <location>
        <begin position="26"/>
        <end position="58"/>
    </location>
</feature>
<evidence type="ECO:0000313" key="3">
    <source>
        <dbReference type="EMBL" id="MFC3163867.1"/>
    </source>
</evidence>
<comment type="caution">
    <text evidence="3">The sequence shown here is derived from an EMBL/GenBank/DDBJ whole genome shotgun (WGS) entry which is preliminary data.</text>
</comment>
<organism evidence="3 4">
    <name type="scientific">Ciceribacter thiooxidans</name>
    <dbReference type="NCBI Taxonomy" id="1969821"/>
    <lineage>
        <taxon>Bacteria</taxon>
        <taxon>Pseudomonadati</taxon>
        <taxon>Pseudomonadota</taxon>
        <taxon>Alphaproteobacteria</taxon>
        <taxon>Hyphomicrobiales</taxon>
        <taxon>Rhizobiaceae</taxon>
        <taxon>Ciceribacter</taxon>
    </lineage>
</organism>
<reference evidence="4" key="1">
    <citation type="journal article" date="2019" name="Int. J. Syst. Evol. Microbiol.">
        <title>The Global Catalogue of Microorganisms (GCM) 10K type strain sequencing project: providing services to taxonomists for standard genome sequencing and annotation.</title>
        <authorList>
            <consortium name="The Broad Institute Genomics Platform"/>
            <consortium name="The Broad Institute Genome Sequencing Center for Infectious Disease"/>
            <person name="Wu L."/>
            <person name="Ma J."/>
        </authorList>
    </citation>
    <scope>NUCLEOTIDE SEQUENCE [LARGE SCALE GENOMIC DNA]</scope>
    <source>
        <strain evidence="4">KCTC 52231</strain>
    </source>
</reference>
<dbReference type="EMBL" id="JBHRTG010000018">
    <property type="protein sequence ID" value="MFC3163867.1"/>
    <property type="molecule type" value="Genomic_DNA"/>
</dbReference>
<dbReference type="RefSeq" id="WP_244658695.1">
    <property type="nucleotide sequence ID" value="NZ_CP059896.1"/>
</dbReference>
<sequence length="64" mass="7225">MAPEKMKDRKARPTRSDTAGELSKTLIASKLRGYYDSIVEEGTPPQFLDLLERLDQAERSSAKK</sequence>
<keyword evidence="4" id="KW-1185">Reference proteome</keyword>
<dbReference type="Pfam" id="PF18557">
    <property type="entry name" value="NepR"/>
    <property type="match status" value="1"/>
</dbReference>
<gene>
    <name evidence="3" type="ORF">ACFOHV_11360</name>
</gene>
<proteinExistence type="predicted"/>
<dbReference type="Proteomes" id="UP001595647">
    <property type="component" value="Unassembled WGS sequence"/>
</dbReference>
<evidence type="ECO:0000256" key="1">
    <source>
        <dbReference type="SAM" id="MobiDB-lite"/>
    </source>
</evidence>
<evidence type="ECO:0000313" key="4">
    <source>
        <dbReference type="Proteomes" id="UP001595647"/>
    </source>
</evidence>
<dbReference type="InterPro" id="IPR041649">
    <property type="entry name" value="NepR"/>
</dbReference>